<gene>
    <name evidence="3" type="ORF">ASEP1449_LOCUS3620</name>
</gene>
<sequence length="202" mass="22035">MLRSPFSKSIRRTIMRFVVVTIVVCLGPTLAFTPVPPLKPHPTKTDLHDPFLIVKSPVKRPTNVLVDGHGEHSKRFAVGIIVAFLYLISNILTSDVPSKEINSPVALGETTEHISSVVVQPFGGGFGGLGVGPFGGFPFGGFGFGVRLSGAPHRIGVDHNIEKTKTDLGKIKERQQQLEAQLKEFEQQKSLKETMKTITKIN</sequence>
<dbReference type="EMBL" id="HBHQ01005415">
    <property type="protein sequence ID" value="CAD9811795.1"/>
    <property type="molecule type" value="Transcribed_RNA"/>
</dbReference>
<accession>A0A7S2U8F7</accession>
<organism evidence="3">
    <name type="scientific">Attheya septentrionalis</name>
    <dbReference type="NCBI Taxonomy" id="420275"/>
    <lineage>
        <taxon>Eukaryota</taxon>
        <taxon>Sar</taxon>
        <taxon>Stramenopiles</taxon>
        <taxon>Ochrophyta</taxon>
        <taxon>Bacillariophyta</taxon>
        <taxon>Coscinodiscophyceae</taxon>
        <taxon>Chaetocerotophycidae</taxon>
        <taxon>Chaetocerotales</taxon>
        <taxon>Attheyaceae</taxon>
        <taxon>Attheya</taxon>
    </lineage>
</organism>
<feature type="transmembrane region" description="Helical" evidence="2">
    <location>
        <begin position="76"/>
        <end position="93"/>
    </location>
</feature>
<proteinExistence type="predicted"/>
<keyword evidence="2" id="KW-0812">Transmembrane</keyword>
<evidence type="ECO:0000313" key="3">
    <source>
        <dbReference type="EMBL" id="CAD9811795.1"/>
    </source>
</evidence>
<keyword evidence="2" id="KW-0472">Membrane</keyword>
<evidence type="ECO:0000256" key="1">
    <source>
        <dbReference type="SAM" id="Coils"/>
    </source>
</evidence>
<name>A0A7S2U8F7_9STRA</name>
<evidence type="ECO:0000256" key="2">
    <source>
        <dbReference type="SAM" id="Phobius"/>
    </source>
</evidence>
<reference evidence="3" key="1">
    <citation type="submission" date="2021-01" db="EMBL/GenBank/DDBJ databases">
        <authorList>
            <person name="Corre E."/>
            <person name="Pelletier E."/>
            <person name="Niang G."/>
            <person name="Scheremetjew M."/>
            <person name="Finn R."/>
            <person name="Kale V."/>
            <person name="Holt S."/>
            <person name="Cochrane G."/>
            <person name="Meng A."/>
            <person name="Brown T."/>
            <person name="Cohen L."/>
        </authorList>
    </citation>
    <scope>NUCLEOTIDE SEQUENCE</scope>
    <source>
        <strain evidence="3">CCMP2084</strain>
    </source>
</reference>
<protein>
    <submittedName>
        <fullName evidence="3">Uncharacterized protein</fullName>
    </submittedName>
</protein>
<keyword evidence="2" id="KW-1133">Transmembrane helix</keyword>
<dbReference type="AlphaFoldDB" id="A0A7S2U8F7"/>
<feature type="coiled-coil region" evidence="1">
    <location>
        <begin position="161"/>
        <end position="195"/>
    </location>
</feature>
<keyword evidence="1" id="KW-0175">Coiled coil</keyword>